<dbReference type="Proteomes" id="UP001066276">
    <property type="component" value="Chromosome 1_1"/>
</dbReference>
<protein>
    <submittedName>
        <fullName evidence="1">Uncharacterized protein</fullName>
    </submittedName>
</protein>
<proteinExistence type="predicted"/>
<gene>
    <name evidence="1" type="ORF">NDU88_004128</name>
</gene>
<reference evidence="1" key="1">
    <citation type="journal article" date="2022" name="bioRxiv">
        <title>Sequencing and chromosome-scale assembly of the giantPleurodeles waltlgenome.</title>
        <authorList>
            <person name="Brown T."/>
            <person name="Elewa A."/>
            <person name="Iarovenko S."/>
            <person name="Subramanian E."/>
            <person name="Araus A.J."/>
            <person name="Petzold A."/>
            <person name="Susuki M."/>
            <person name="Suzuki K.-i.T."/>
            <person name="Hayashi T."/>
            <person name="Toyoda A."/>
            <person name="Oliveira C."/>
            <person name="Osipova E."/>
            <person name="Leigh N.D."/>
            <person name="Simon A."/>
            <person name="Yun M.H."/>
        </authorList>
    </citation>
    <scope>NUCLEOTIDE SEQUENCE</scope>
    <source>
        <strain evidence="1">20211129_DDA</strain>
        <tissue evidence="1">Liver</tissue>
    </source>
</reference>
<evidence type="ECO:0000313" key="2">
    <source>
        <dbReference type="Proteomes" id="UP001066276"/>
    </source>
</evidence>
<keyword evidence="2" id="KW-1185">Reference proteome</keyword>
<dbReference type="EMBL" id="JANPWB010000001">
    <property type="protein sequence ID" value="KAJ1216527.1"/>
    <property type="molecule type" value="Genomic_DNA"/>
</dbReference>
<accession>A0AAV7WV02</accession>
<comment type="caution">
    <text evidence="1">The sequence shown here is derived from an EMBL/GenBank/DDBJ whole genome shotgun (WGS) entry which is preliminary data.</text>
</comment>
<evidence type="ECO:0000313" key="1">
    <source>
        <dbReference type="EMBL" id="KAJ1216527.1"/>
    </source>
</evidence>
<dbReference type="AlphaFoldDB" id="A0AAV7WV02"/>
<name>A0AAV7WV02_PLEWA</name>
<sequence>MALTGGSVKVATGGHCGSMVGGGPCPQDRDTTGWDDGCGTCHFGGWLWRKARTGLLVGLYLSCPLPGGLGSFGSGLLLDGDAV</sequence>
<organism evidence="1 2">
    <name type="scientific">Pleurodeles waltl</name>
    <name type="common">Iberian ribbed newt</name>
    <dbReference type="NCBI Taxonomy" id="8319"/>
    <lineage>
        <taxon>Eukaryota</taxon>
        <taxon>Metazoa</taxon>
        <taxon>Chordata</taxon>
        <taxon>Craniata</taxon>
        <taxon>Vertebrata</taxon>
        <taxon>Euteleostomi</taxon>
        <taxon>Amphibia</taxon>
        <taxon>Batrachia</taxon>
        <taxon>Caudata</taxon>
        <taxon>Salamandroidea</taxon>
        <taxon>Salamandridae</taxon>
        <taxon>Pleurodelinae</taxon>
        <taxon>Pleurodeles</taxon>
    </lineage>
</organism>